<dbReference type="InterPro" id="IPR015424">
    <property type="entry name" value="PyrdxlP-dep_Trfase"/>
</dbReference>
<dbReference type="Pfam" id="PF00155">
    <property type="entry name" value="Aminotran_1_2"/>
    <property type="match status" value="1"/>
</dbReference>
<dbReference type="InterPro" id="IPR050478">
    <property type="entry name" value="Ethylene_sulfur-biosynth"/>
</dbReference>
<dbReference type="InterPro" id="IPR015421">
    <property type="entry name" value="PyrdxlP-dep_Trfase_major"/>
</dbReference>
<proteinExistence type="predicted"/>
<dbReference type="InterPro" id="IPR004839">
    <property type="entry name" value="Aminotransferase_I/II_large"/>
</dbReference>
<gene>
    <name evidence="3" type="primary">ACCSL</name>
</gene>
<keyword evidence="1" id="KW-0663">Pyridoxal phosphate</keyword>
<dbReference type="GeneTree" id="ENSGT00940000162841"/>
<dbReference type="GO" id="GO:0008483">
    <property type="term" value="F:transaminase activity"/>
    <property type="evidence" value="ECO:0007669"/>
    <property type="project" value="TreeGrafter"/>
</dbReference>
<sequence>MSLQSNAFPVPYGQKPGQVPKDQSFCTQVLEMVLHLQRRIDEHFLLLTTTRQSLQLEEQKHAQSIRVQEVLLDHLIHQMVSFLESGATGGLEHQVSLLSLESSSDVRSAQRAQSSRHPGQLIPKWTDFEPAFVSHDLSNRGSDISVLYHSSFQDYNAYQGDKYHEDKNTLGFINLGTSENKLCIDLIIERLCRSDMNHIDEVLLQYPDWRGQPFLREEVARFLTYYCKAPARLDPENVVVLNGCCSVFSALAMVLCDPGEAFLVPTPFYGGFAFSSRLYAKVELVPVYLESEITGTNTCPFQLTVDKLEDALLQARLMEKKVRGLVLTNPQNPLGDVYSRDSLKEYLEFAKRNDLHVIIDEIYMLSVFDESITFHSVLSMESLPDPKRTHVIWGTSKDFGISGFRFGALYTHNKEVASAVGSFGYLHGISGITQHKLCQLLQDRGWIDTVYLPTNHFRLRKAHAYITNKLQSLEIPFLCRGSGLYVWINLKKYLEPCTFEEEWLLHRRFLDNKLMLSCGKNYMCKEPGWFCLIFAERPLRLKLAMLRFCRVLEEQKQDWIEKQLADAMKE</sequence>
<evidence type="ECO:0000313" key="4">
    <source>
        <dbReference type="Proteomes" id="UP000694414"/>
    </source>
</evidence>
<reference evidence="3" key="2">
    <citation type="submission" date="2025-09" db="UniProtKB">
        <authorList>
            <consortium name="Ensembl"/>
        </authorList>
    </citation>
    <scope>IDENTIFICATION</scope>
</reference>
<dbReference type="AlphaFoldDB" id="A0A8C8ZEH8"/>
<name>A0A8C8ZEH8_PROSS</name>
<keyword evidence="4" id="KW-1185">Reference proteome</keyword>
<dbReference type="Gene3D" id="3.90.1150.10">
    <property type="entry name" value="Aspartate Aminotransferase, domain 1"/>
    <property type="match status" value="1"/>
</dbReference>
<dbReference type="InterPro" id="IPR015422">
    <property type="entry name" value="PyrdxlP-dep_Trfase_small"/>
</dbReference>
<dbReference type="GO" id="GO:0006520">
    <property type="term" value="P:amino acid metabolic process"/>
    <property type="evidence" value="ECO:0007669"/>
    <property type="project" value="TreeGrafter"/>
</dbReference>
<feature type="domain" description="Aminotransferase class I/classII large" evidence="2">
    <location>
        <begin position="173"/>
        <end position="530"/>
    </location>
</feature>
<dbReference type="SUPFAM" id="SSF53383">
    <property type="entry name" value="PLP-dependent transferases"/>
    <property type="match status" value="1"/>
</dbReference>
<dbReference type="PANTHER" id="PTHR43795:SF1">
    <property type="entry name" value="INACTIVE 1-AMINOCYCLOPROPANE-1-CARBOXYLATE SYNTHASE-LIKE PROTEIN 2-RELATED"/>
    <property type="match status" value="1"/>
</dbReference>
<dbReference type="Ensembl" id="ENSPSMT00000018676.1">
    <property type="protein sequence ID" value="ENSPSMP00000016088.1"/>
    <property type="gene ID" value="ENSPSMG00000011452.1"/>
</dbReference>
<protein>
    <submittedName>
        <fullName evidence="3">1-aminocyclopropane-1-carboxylate synthase homolog (inactive) like</fullName>
    </submittedName>
</protein>
<evidence type="ECO:0000313" key="3">
    <source>
        <dbReference type="Ensembl" id="ENSPSMP00000016088.1"/>
    </source>
</evidence>
<evidence type="ECO:0000259" key="2">
    <source>
        <dbReference type="Pfam" id="PF00155"/>
    </source>
</evidence>
<organism evidence="3 4">
    <name type="scientific">Prolemur simus</name>
    <name type="common">Greater bamboo lemur</name>
    <name type="synonym">Hapalemur simus</name>
    <dbReference type="NCBI Taxonomy" id="1328070"/>
    <lineage>
        <taxon>Eukaryota</taxon>
        <taxon>Metazoa</taxon>
        <taxon>Chordata</taxon>
        <taxon>Craniata</taxon>
        <taxon>Vertebrata</taxon>
        <taxon>Euteleostomi</taxon>
        <taxon>Mammalia</taxon>
        <taxon>Eutheria</taxon>
        <taxon>Euarchontoglires</taxon>
        <taxon>Primates</taxon>
        <taxon>Strepsirrhini</taxon>
        <taxon>Lemuriformes</taxon>
        <taxon>Lemuridae</taxon>
        <taxon>Prolemur</taxon>
    </lineage>
</organism>
<reference evidence="3" key="1">
    <citation type="submission" date="2025-08" db="UniProtKB">
        <authorList>
            <consortium name="Ensembl"/>
        </authorList>
    </citation>
    <scope>IDENTIFICATION</scope>
</reference>
<dbReference type="PRINTS" id="PR00753">
    <property type="entry name" value="ACCSYNTHASE"/>
</dbReference>
<dbReference type="Gene3D" id="3.40.640.10">
    <property type="entry name" value="Type I PLP-dependent aspartate aminotransferase-like (Major domain)"/>
    <property type="match status" value="1"/>
</dbReference>
<evidence type="ECO:0000256" key="1">
    <source>
        <dbReference type="ARBA" id="ARBA00022898"/>
    </source>
</evidence>
<dbReference type="GO" id="GO:0030170">
    <property type="term" value="F:pyridoxal phosphate binding"/>
    <property type="evidence" value="ECO:0007669"/>
    <property type="project" value="InterPro"/>
</dbReference>
<dbReference type="Proteomes" id="UP000694414">
    <property type="component" value="Unplaced"/>
</dbReference>
<dbReference type="PANTHER" id="PTHR43795">
    <property type="entry name" value="BIFUNCTIONAL ASPARTATE AMINOTRANSFERASE AND GLUTAMATE/ASPARTATE-PREPHENATE AMINOTRANSFERASE-RELATED"/>
    <property type="match status" value="1"/>
</dbReference>
<dbReference type="CDD" id="cd00609">
    <property type="entry name" value="AAT_like"/>
    <property type="match status" value="1"/>
</dbReference>
<accession>A0A8C8ZEH8</accession>